<accession>A0A2K9PK27</accession>
<name>A0A2K9PK27_9FLAO</name>
<evidence type="ECO:0000256" key="1">
    <source>
        <dbReference type="ARBA" id="ARBA00004442"/>
    </source>
</evidence>
<dbReference type="SUPFAM" id="SSF48452">
    <property type="entry name" value="TPR-like"/>
    <property type="match status" value="1"/>
</dbReference>
<evidence type="ECO:0000313" key="9">
    <source>
        <dbReference type="Proteomes" id="UP000235826"/>
    </source>
</evidence>
<feature type="domain" description="SusD-like N-terminal" evidence="7">
    <location>
        <begin position="82"/>
        <end position="238"/>
    </location>
</feature>
<keyword evidence="3" id="KW-0732">Signal</keyword>
<dbReference type="Pfam" id="PF07980">
    <property type="entry name" value="SusD_RagB"/>
    <property type="match status" value="1"/>
</dbReference>
<dbReference type="KEGG" id="fek:C1H87_01270"/>
<dbReference type="InterPro" id="IPR033985">
    <property type="entry name" value="SusD-like_N"/>
</dbReference>
<sequence length="541" mass="61749">MLIFNKKILREMKKYIYNLFLMLIVVLPIVGCDSYLEEELHDTYGEGNFPTEATVETILNTAHSDIGKAVLNANWMHWAVGFPTPSLHYRYRQVHQRNNLSSWTWNTTRTDPAYFDILEFMWDAVRSSNEIIDKVPDIEMKDTKRQAEIIAEAKFIRAMCYFYAVRLWGGMPIIDKPQGLSDDLYPKRATTTETYAFLTKDLKEAIVDLPTRSEYISRGIPLGHITKGAAKGTLAKAYITMAGKPLEDNSNLTEARTLLEEVINSGEYSLVGVGASNPYELLFDWQNDNNEEFLYAIQKEGPSQNYRGIFGYFTPKHATSGIWTSGEGDKFSKGAGLDGVPPEFVDWYASHDSGPRFQWSIVTEYVLQEDINGFNAGEILRYDAGPDAQGHVGKWRARGAELTGNFNNPNNFPVLRYADILLLHSEVTNELDTPDYSGINAVRERAGLPLLGGLSKEDFRDAVFLERDLELTFEHNMLFDMRRRGLEYTKSKLVGFYNPNQNNYPNSFDIQDIEPHRLLFPYPQRDLESNPNLEQNPGYPR</sequence>
<evidence type="ECO:0008006" key="10">
    <source>
        <dbReference type="Google" id="ProtNLM"/>
    </source>
</evidence>
<keyword evidence="4" id="KW-0472">Membrane</keyword>
<evidence type="ECO:0000313" key="8">
    <source>
        <dbReference type="EMBL" id="AUP77421.1"/>
    </source>
</evidence>
<comment type="similarity">
    <text evidence="2">Belongs to the SusD family.</text>
</comment>
<proteinExistence type="inferred from homology"/>
<dbReference type="Pfam" id="PF14322">
    <property type="entry name" value="SusD-like_3"/>
    <property type="match status" value="1"/>
</dbReference>
<evidence type="ECO:0000259" key="6">
    <source>
        <dbReference type="Pfam" id="PF07980"/>
    </source>
</evidence>
<keyword evidence="9" id="KW-1185">Reference proteome</keyword>
<organism evidence="8 9">
    <name type="scientific">Flavivirga eckloniae</name>
    <dbReference type="NCBI Taxonomy" id="1803846"/>
    <lineage>
        <taxon>Bacteria</taxon>
        <taxon>Pseudomonadati</taxon>
        <taxon>Bacteroidota</taxon>
        <taxon>Flavobacteriia</taxon>
        <taxon>Flavobacteriales</taxon>
        <taxon>Flavobacteriaceae</taxon>
        <taxon>Flavivirga</taxon>
    </lineage>
</organism>
<feature type="domain" description="RagB/SusD" evidence="6">
    <location>
        <begin position="391"/>
        <end position="539"/>
    </location>
</feature>
<dbReference type="Proteomes" id="UP000235826">
    <property type="component" value="Chromosome"/>
</dbReference>
<evidence type="ECO:0000256" key="4">
    <source>
        <dbReference type="ARBA" id="ARBA00023136"/>
    </source>
</evidence>
<reference evidence="8 9" key="1">
    <citation type="submission" date="2018-01" db="EMBL/GenBank/DDBJ databases">
        <title>Complete genome sequence of Flavivirga eckloniae ECD14 isolated from seaweed Ecklonia cava.</title>
        <authorList>
            <person name="Lee J.H."/>
            <person name="Baik K.S."/>
            <person name="Seong C.N."/>
        </authorList>
    </citation>
    <scope>NUCLEOTIDE SEQUENCE [LARGE SCALE GENOMIC DNA]</scope>
    <source>
        <strain evidence="8 9">ECD14</strain>
    </source>
</reference>
<dbReference type="AlphaFoldDB" id="A0A2K9PK27"/>
<protein>
    <recommendedName>
        <fullName evidence="10">RagB/SusD family nutrient uptake outer membrane protein</fullName>
    </recommendedName>
</protein>
<dbReference type="EMBL" id="CP025791">
    <property type="protein sequence ID" value="AUP77421.1"/>
    <property type="molecule type" value="Genomic_DNA"/>
</dbReference>
<gene>
    <name evidence="8" type="ORF">C1H87_01270</name>
</gene>
<dbReference type="InterPro" id="IPR011990">
    <property type="entry name" value="TPR-like_helical_dom_sf"/>
</dbReference>
<evidence type="ECO:0000256" key="3">
    <source>
        <dbReference type="ARBA" id="ARBA00022729"/>
    </source>
</evidence>
<keyword evidence="5" id="KW-0998">Cell outer membrane</keyword>
<dbReference type="GO" id="GO:0009279">
    <property type="term" value="C:cell outer membrane"/>
    <property type="evidence" value="ECO:0007669"/>
    <property type="project" value="UniProtKB-SubCell"/>
</dbReference>
<evidence type="ECO:0000256" key="5">
    <source>
        <dbReference type="ARBA" id="ARBA00023237"/>
    </source>
</evidence>
<evidence type="ECO:0000259" key="7">
    <source>
        <dbReference type="Pfam" id="PF14322"/>
    </source>
</evidence>
<evidence type="ECO:0000256" key="2">
    <source>
        <dbReference type="ARBA" id="ARBA00006275"/>
    </source>
</evidence>
<dbReference type="Gene3D" id="1.25.40.390">
    <property type="match status" value="1"/>
</dbReference>
<dbReference type="InterPro" id="IPR012944">
    <property type="entry name" value="SusD_RagB_dom"/>
</dbReference>
<comment type="subcellular location">
    <subcellularLocation>
        <location evidence="1">Cell outer membrane</location>
    </subcellularLocation>
</comment>